<evidence type="ECO:0000259" key="1">
    <source>
        <dbReference type="Pfam" id="PF01636"/>
    </source>
</evidence>
<dbReference type="KEGG" id="ark:D6B99_04230"/>
<dbReference type="PANTHER" id="PTHR21064">
    <property type="entry name" value="AMINOGLYCOSIDE PHOSPHOTRANSFERASE DOMAIN-CONTAINING PROTEIN-RELATED"/>
    <property type="match status" value="1"/>
</dbReference>
<gene>
    <name evidence="2" type="ORF">D6B99_04230</name>
</gene>
<evidence type="ECO:0000313" key="3">
    <source>
        <dbReference type="Proteomes" id="UP000266118"/>
    </source>
</evidence>
<keyword evidence="3" id="KW-1185">Reference proteome</keyword>
<dbReference type="Gene3D" id="3.90.1200.10">
    <property type="match status" value="1"/>
</dbReference>
<sequence>MIETAVKRAFNLAQDIVLKKLSTGLINHTYKTTASNGDAFLLQQINTQVFPEPLLIQQNYQKIQKHLLSHNSFQLPQIVTTQDGDLIYQDGDSAWRCFEFAKNTYSPHKSSNANEAWLVANCFGKFSAELSDLEPSTISVVLPGFHDLALRFNQFETALNAASEERKKLVKGLIEKAYENIYLVDFYKKISTTSTQYPLHILHHDCKIANILFNEKTNEIFSPIDLDTTQPGLFFSDIGDMVRSMAPNISEGETDLENMILREDFYQAIRDGYLTAMSNHLTKEELENIDLSGKLIVYMQALRFLADYLNNDVYYQIEYGEQNKDRAANQFYLLSLLNDYIKSNSAKQIYLNS</sequence>
<name>A0A386HMZ0_9BACT</name>
<dbReference type="EMBL" id="CP032489">
    <property type="protein sequence ID" value="AYD46890.1"/>
    <property type="molecule type" value="Genomic_DNA"/>
</dbReference>
<dbReference type="InterPro" id="IPR050249">
    <property type="entry name" value="Pseudomonas-type_ThrB"/>
</dbReference>
<evidence type="ECO:0000313" key="2">
    <source>
        <dbReference type="EMBL" id="AYD46890.1"/>
    </source>
</evidence>
<dbReference type="SUPFAM" id="SSF56112">
    <property type="entry name" value="Protein kinase-like (PK-like)"/>
    <property type="match status" value="1"/>
</dbReference>
<protein>
    <recommendedName>
        <fullName evidence="1">Aminoglycoside phosphotransferase domain-containing protein</fullName>
    </recommendedName>
</protein>
<organism evidence="2 3">
    <name type="scientific">Arachidicoccus soli</name>
    <dbReference type="NCBI Taxonomy" id="2341117"/>
    <lineage>
        <taxon>Bacteria</taxon>
        <taxon>Pseudomonadati</taxon>
        <taxon>Bacteroidota</taxon>
        <taxon>Chitinophagia</taxon>
        <taxon>Chitinophagales</taxon>
        <taxon>Chitinophagaceae</taxon>
        <taxon>Arachidicoccus</taxon>
    </lineage>
</organism>
<dbReference type="OrthoDB" id="526037at2"/>
<dbReference type="Pfam" id="PF01636">
    <property type="entry name" value="APH"/>
    <property type="match status" value="1"/>
</dbReference>
<accession>A0A386HMZ0</accession>
<dbReference type="AlphaFoldDB" id="A0A386HMZ0"/>
<dbReference type="RefSeq" id="WP_119985424.1">
    <property type="nucleotide sequence ID" value="NZ_CP032489.1"/>
</dbReference>
<feature type="domain" description="Aminoglycoside phosphotransferase" evidence="1">
    <location>
        <begin position="18"/>
        <end position="246"/>
    </location>
</feature>
<dbReference type="PANTHER" id="PTHR21064:SF5">
    <property type="entry name" value="SLR1880 PROTEIN"/>
    <property type="match status" value="1"/>
</dbReference>
<dbReference type="InterPro" id="IPR002575">
    <property type="entry name" value="Aminoglycoside_PTrfase"/>
</dbReference>
<reference evidence="2 3" key="1">
    <citation type="submission" date="2018-09" db="EMBL/GenBank/DDBJ databases">
        <title>Arachidicoccus sp. nov., a bacterium isolated from soil.</title>
        <authorList>
            <person name="Weon H.-Y."/>
            <person name="Kwon S.-W."/>
            <person name="Lee S.A."/>
        </authorList>
    </citation>
    <scope>NUCLEOTIDE SEQUENCE [LARGE SCALE GENOMIC DNA]</scope>
    <source>
        <strain evidence="2 3">KIS59-12</strain>
    </source>
</reference>
<dbReference type="Proteomes" id="UP000266118">
    <property type="component" value="Chromosome"/>
</dbReference>
<dbReference type="InterPro" id="IPR011009">
    <property type="entry name" value="Kinase-like_dom_sf"/>
</dbReference>
<proteinExistence type="predicted"/>